<dbReference type="InterPro" id="IPR006201">
    <property type="entry name" value="Neur_channel"/>
</dbReference>
<keyword evidence="1 3" id="KW-0732">Signal</keyword>
<evidence type="ECO:0000313" key="6">
    <source>
        <dbReference type="EMBL" id="RLJ24617.1"/>
    </source>
</evidence>
<evidence type="ECO:0000313" key="8">
    <source>
        <dbReference type="Proteomes" id="UP000275027"/>
    </source>
</evidence>
<gene>
    <name evidence="5" type="ORF">B0G92_1937</name>
    <name evidence="6" type="ORF">CLV50_2508</name>
</gene>
<keyword evidence="2" id="KW-0472">Membrane</keyword>
<dbReference type="Pfam" id="PF02931">
    <property type="entry name" value="Neur_chan_LBD"/>
    <property type="match status" value="1"/>
</dbReference>
<keyword evidence="2" id="KW-1133">Transmembrane helix</keyword>
<dbReference type="InterPro" id="IPR006028">
    <property type="entry name" value="GABAA/Glycine_rcpt"/>
</dbReference>
<evidence type="ECO:0000313" key="5">
    <source>
        <dbReference type="EMBL" id="PKW30279.1"/>
    </source>
</evidence>
<accession>A0A497U448</accession>
<reference evidence="5 7" key="1">
    <citation type="submission" date="2017-12" db="EMBL/GenBank/DDBJ databases">
        <title>Genomic Encyclopedia of Type Strains, Phase III (KMG-III): the genomes of soil and plant-associated and newly described type strains.</title>
        <authorList>
            <person name="Whitman W."/>
        </authorList>
    </citation>
    <scope>NUCLEOTIDE SEQUENCE [LARGE SCALE GENOMIC DNA]</scope>
    <source>
        <strain evidence="5 7">IP-10</strain>
    </source>
</reference>
<dbReference type="RefSeq" id="WP_180326422.1">
    <property type="nucleotide sequence ID" value="NZ_PJND01000007.1"/>
</dbReference>
<dbReference type="GO" id="GO:0004888">
    <property type="term" value="F:transmembrane signaling receptor activity"/>
    <property type="evidence" value="ECO:0007669"/>
    <property type="project" value="InterPro"/>
</dbReference>
<proteinExistence type="predicted"/>
<dbReference type="InterPro" id="IPR006202">
    <property type="entry name" value="Neur_chan_lig-bd"/>
</dbReference>
<evidence type="ECO:0000256" key="1">
    <source>
        <dbReference type="ARBA" id="ARBA00022729"/>
    </source>
</evidence>
<dbReference type="GO" id="GO:0016020">
    <property type="term" value="C:membrane"/>
    <property type="evidence" value="ECO:0007669"/>
    <property type="project" value="InterPro"/>
</dbReference>
<dbReference type="AlphaFoldDB" id="A0A497U448"/>
<dbReference type="PANTHER" id="PTHR18945">
    <property type="entry name" value="NEUROTRANSMITTER GATED ION CHANNEL"/>
    <property type="match status" value="1"/>
</dbReference>
<dbReference type="Proteomes" id="UP000233767">
    <property type="component" value="Unassembled WGS sequence"/>
</dbReference>
<dbReference type="EMBL" id="PJND01000007">
    <property type="protein sequence ID" value="PKW30279.1"/>
    <property type="molecule type" value="Genomic_DNA"/>
</dbReference>
<dbReference type="Proteomes" id="UP000275027">
    <property type="component" value="Unassembled WGS sequence"/>
</dbReference>
<keyword evidence="7" id="KW-1185">Reference proteome</keyword>
<dbReference type="GO" id="GO:0005230">
    <property type="term" value="F:extracellular ligand-gated monoatomic ion channel activity"/>
    <property type="evidence" value="ECO:0007669"/>
    <property type="project" value="InterPro"/>
</dbReference>
<dbReference type="Gene3D" id="1.20.58.390">
    <property type="entry name" value="Neurotransmitter-gated ion-channel transmembrane domain"/>
    <property type="match status" value="1"/>
</dbReference>
<dbReference type="Gene3D" id="2.70.170.10">
    <property type="entry name" value="Neurotransmitter-gated ion-channel ligand-binding domain"/>
    <property type="match status" value="1"/>
</dbReference>
<feature type="transmembrane region" description="Helical" evidence="2">
    <location>
        <begin position="249"/>
        <end position="266"/>
    </location>
</feature>
<dbReference type="SUPFAM" id="SSF63712">
    <property type="entry name" value="Nicotinic receptor ligand binding domain-like"/>
    <property type="match status" value="1"/>
</dbReference>
<feature type="transmembrane region" description="Helical" evidence="2">
    <location>
        <begin position="278"/>
        <end position="303"/>
    </location>
</feature>
<evidence type="ECO:0000256" key="2">
    <source>
        <dbReference type="SAM" id="Phobius"/>
    </source>
</evidence>
<feature type="transmembrane region" description="Helical" evidence="2">
    <location>
        <begin position="220"/>
        <end position="242"/>
    </location>
</feature>
<keyword evidence="2" id="KW-0812">Transmembrane</keyword>
<reference evidence="6 8" key="2">
    <citation type="submission" date="2018-10" db="EMBL/GenBank/DDBJ databases">
        <title>Genomic Encyclopedia of Archaeal and Bacterial Type Strains, Phase II (KMG-II): from individual species to whole genera.</title>
        <authorList>
            <person name="Goeker M."/>
        </authorList>
    </citation>
    <scope>NUCLEOTIDE SEQUENCE [LARGE SCALE GENOMIC DNA]</scope>
    <source>
        <strain evidence="6 8">DSM 21886</strain>
    </source>
</reference>
<organism evidence="6 8">
    <name type="scientific">Flavobacterium lindanitolerans</name>
    <dbReference type="NCBI Taxonomy" id="428988"/>
    <lineage>
        <taxon>Bacteria</taxon>
        <taxon>Pseudomonadati</taxon>
        <taxon>Bacteroidota</taxon>
        <taxon>Flavobacteriia</taxon>
        <taxon>Flavobacteriales</taxon>
        <taxon>Flavobacteriaceae</taxon>
        <taxon>Flavobacterium</taxon>
    </lineage>
</organism>
<comment type="caution">
    <text evidence="6">The sequence shown here is derived from an EMBL/GenBank/DDBJ whole genome shotgun (WGS) entry which is preliminary data.</text>
</comment>
<feature type="transmembrane region" description="Helical" evidence="2">
    <location>
        <begin position="315"/>
        <end position="337"/>
    </location>
</feature>
<name>A0A497U448_9FLAO</name>
<evidence type="ECO:0000313" key="7">
    <source>
        <dbReference type="Proteomes" id="UP000233767"/>
    </source>
</evidence>
<dbReference type="PRINTS" id="PR00253">
    <property type="entry name" value="GABAARECEPTR"/>
</dbReference>
<dbReference type="InterPro" id="IPR038050">
    <property type="entry name" value="Neuro_actylchol_rec"/>
</dbReference>
<sequence length="338" mass="39937">MKTILSLVLLLFSLFPKVQASEPAKQKDAPLEVAVSIHLNKIYDINSVNQTYMIDGYLVLSWHDSKLEKKYCRKYGNKLVYENKEFPKDILVPSFEFINILGDREIINRRLIVNSDQNLIYNERFHGRFTTPMDFHKYPNDKQCFTIQLESFSMEKEDLVFVNPQLFPKVLDASYMEEWNILDKKDYVNEMMYNHLSANKKGESFSRCNFEIFAQRKIEYYLWKVFLPIGLLVVASWLVFWVKDFANQLNISFTLMLTMVTFNFFTSSLLPTLPYNTFIEIVIISGYISIFLTLIAIIFTYAYSKNKRTTVKINNFFQVFFPLLYILFIVLCIIIIFV</sequence>
<feature type="chain" id="PRO_5019816845" evidence="3">
    <location>
        <begin position="21"/>
        <end position="338"/>
    </location>
</feature>
<protein>
    <submittedName>
        <fullName evidence="6">Neurotransmitter-gated ion-channel</fullName>
    </submittedName>
</protein>
<feature type="domain" description="Neurotransmitter-gated ion-channel ligand-binding" evidence="4">
    <location>
        <begin position="21"/>
        <end position="197"/>
    </location>
</feature>
<dbReference type="CDD" id="cd18988">
    <property type="entry name" value="LGIC_ECD_bact"/>
    <property type="match status" value="1"/>
</dbReference>
<evidence type="ECO:0000256" key="3">
    <source>
        <dbReference type="SAM" id="SignalP"/>
    </source>
</evidence>
<feature type="signal peptide" evidence="3">
    <location>
        <begin position="1"/>
        <end position="20"/>
    </location>
</feature>
<dbReference type="SMR" id="A0A497U448"/>
<evidence type="ECO:0000259" key="4">
    <source>
        <dbReference type="Pfam" id="PF02931"/>
    </source>
</evidence>
<dbReference type="EMBL" id="RCCB01000012">
    <property type="protein sequence ID" value="RLJ24617.1"/>
    <property type="molecule type" value="Genomic_DNA"/>
</dbReference>
<dbReference type="CDD" id="cd19050">
    <property type="entry name" value="LGIC_TM_bact"/>
    <property type="match status" value="1"/>
</dbReference>
<dbReference type="InterPro" id="IPR036734">
    <property type="entry name" value="Neur_chan_lig-bd_sf"/>
</dbReference>